<dbReference type="Proteomes" id="UP000095282">
    <property type="component" value="Unplaced"/>
</dbReference>
<dbReference type="InterPro" id="IPR014752">
    <property type="entry name" value="Arrestin-like_C"/>
</dbReference>
<dbReference type="WBParaSite" id="Csp11.Scaffold560.g3882.t1">
    <property type="protein sequence ID" value="Csp11.Scaffold560.g3882.t1"/>
    <property type="gene ID" value="Csp11.Scaffold560.g3882"/>
</dbReference>
<dbReference type="InterPro" id="IPR011021">
    <property type="entry name" value="Arrestin-like_N"/>
</dbReference>
<comment type="similarity">
    <text evidence="1">Belongs to the arrestin family.</text>
</comment>
<dbReference type="InterPro" id="IPR014756">
    <property type="entry name" value="Ig_E-set"/>
</dbReference>
<dbReference type="GO" id="GO:0005737">
    <property type="term" value="C:cytoplasm"/>
    <property type="evidence" value="ECO:0007669"/>
    <property type="project" value="TreeGrafter"/>
</dbReference>
<dbReference type="PANTHER" id="PTHR11188:SF7">
    <property type="entry name" value="ARRESTIN C-TERMINAL-LIKE DOMAIN-CONTAINING PROTEIN-RELATED"/>
    <property type="match status" value="1"/>
</dbReference>
<dbReference type="Gene3D" id="2.60.40.640">
    <property type="match status" value="2"/>
</dbReference>
<dbReference type="GO" id="GO:0015031">
    <property type="term" value="P:protein transport"/>
    <property type="evidence" value="ECO:0007669"/>
    <property type="project" value="TreeGrafter"/>
</dbReference>
<sequence length="242" mass="27745">MGIHEFPFSTVIPKDCPPTFKGSNGENKYEVEVLTDVPWRFTSKARMEFTVNKKLVLPEKYWTDEVTKIRNIKSGYIFNEGPISVKMTLPKVVFQIGDSLRLRLDINNTSSSEISRFSIHFFRLTHYHSRHLSVPCKSPMNCPMCPSSRKETRQRFGKISDFDFHVASHSEGSKVIDLGIPMEATTPSFESGLMTMRYYICSYVWVKNGLPIWCGTNKIYIGEKKEKIKKPSKGDAPPDYTP</sequence>
<dbReference type="eggNOG" id="KOG3780">
    <property type="taxonomic scope" value="Eukaryota"/>
</dbReference>
<dbReference type="SUPFAM" id="SSF81296">
    <property type="entry name" value="E set domains"/>
    <property type="match status" value="2"/>
</dbReference>
<organism evidence="4 5">
    <name type="scientific">Caenorhabditis tropicalis</name>
    <dbReference type="NCBI Taxonomy" id="1561998"/>
    <lineage>
        <taxon>Eukaryota</taxon>
        <taxon>Metazoa</taxon>
        <taxon>Ecdysozoa</taxon>
        <taxon>Nematoda</taxon>
        <taxon>Chromadorea</taxon>
        <taxon>Rhabditida</taxon>
        <taxon>Rhabditina</taxon>
        <taxon>Rhabditomorpha</taxon>
        <taxon>Rhabditoidea</taxon>
        <taxon>Rhabditidae</taxon>
        <taxon>Peloderinae</taxon>
        <taxon>Caenorhabditis</taxon>
    </lineage>
</organism>
<accession>A0A1I7TA04</accession>
<feature type="domain" description="Arrestin C-terminal-like" evidence="3">
    <location>
        <begin position="80"/>
        <end position="207"/>
    </location>
</feature>
<dbReference type="Pfam" id="PF00339">
    <property type="entry name" value="Arrestin_N"/>
    <property type="match status" value="1"/>
</dbReference>
<dbReference type="InterPro" id="IPR011022">
    <property type="entry name" value="Arrestin_C-like"/>
</dbReference>
<feature type="domain" description="Arrestin-like N-terminal" evidence="2">
    <location>
        <begin position="2"/>
        <end position="55"/>
    </location>
</feature>
<name>A0A1I7TA04_9PELO</name>
<evidence type="ECO:0000259" key="2">
    <source>
        <dbReference type="Pfam" id="PF00339"/>
    </source>
</evidence>
<keyword evidence="4" id="KW-1185">Reference proteome</keyword>
<dbReference type="InterPro" id="IPR050357">
    <property type="entry name" value="Arrestin_domain-protein"/>
</dbReference>
<dbReference type="AlphaFoldDB" id="A0A1I7TA04"/>
<reference evidence="5" key="1">
    <citation type="submission" date="2016-11" db="UniProtKB">
        <authorList>
            <consortium name="WormBaseParasite"/>
        </authorList>
    </citation>
    <scope>IDENTIFICATION</scope>
</reference>
<dbReference type="STRING" id="1561998.A0A1I7TA04"/>
<evidence type="ECO:0000313" key="4">
    <source>
        <dbReference type="Proteomes" id="UP000095282"/>
    </source>
</evidence>
<evidence type="ECO:0000313" key="5">
    <source>
        <dbReference type="WBParaSite" id="Csp11.Scaffold560.g3882.t1"/>
    </source>
</evidence>
<evidence type="ECO:0000256" key="1">
    <source>
        <dbReference type="ARBA" id="ARBA00005298"/>
    </source>
</evidence>
<protein>
    <submittedName>
        <fullName evidence="5">Arrestin_C domain-containing protein</fullName>
    </submittedName>
</protein>
<dbReference type="PANTHER" id="PTHR11188">
    <property type="entry name" value="ARRESTIN DOMAIN CONTAINING PROTEIN"/>
    <property type="match status" value="1"/>
</dbReference>
<evidence type="ECO:0000259" key="3">
    <source>
        <dbReference type="Pfam" id="PF02752"/>
    </source>
</evidence>
<dbReference type="Pfam" id="PF02752">
    <property type="entry name" value="Arrestin_C"/>
    <property type="match status" value="1"/>
</dbReference>
<proteinExistence type="inferred from homology"/>